<evidence type="ECO:0000256" key="4">
    <source>
        <dbReference type="ARBA" id="ARBA00022729"/>
    </source>
</evidence>
<keyword evidence="3" id="KW-0309">Germination</keyword>
<name>A0ABT4CLF4_9CLOT</name>
<dbReference type="PANTHER" id="PTHR35789:SF1">
    <property type="entry name" value="SPORE GERMINATION PROTEIN B3"/>
    <property type="match status" value="1"/>
</dbReference>
<proteinExistence type="inferred from homology"/>
<feature type="domain" description="Spore germination GerAC-like C-terminal" evidence="8">
    <location>
        <begin position="204"/>
        <end position="368"/>
    </location>
</feature>
<evidence type="ECO:0000256" key="7">
    <source>
        <dbReference type="ARBA" id="ARBA00023288"/>
    </source>
</evidence>
<evidence type="ECO:0000259" key="9">
    <source>
        <dbReference type="Pfam" id="PF25198"/>
    </source>
</evidence>
<organism evidence="10 11">
    <name type="scientific">Clostridium ganghwense</name>
    <dbReference type="NCBI Taxonomy" id="312089"/>
    <lineage>
        <taxon>Bacteria</taxon>
        <taxon>Bacillati</taxon>
        <taxon>Bacillota</taxon>
        <taxon>Clostridia</taxon>
        <taxon>Eubacteriales</taxon>
        <taxon>Clostridiaceae</taxon>
        <taxon>Clostridium</taxon>
    </lineage>
</organism>
<evidence type="ECO:0000256" key="1">
    <source>
        <dbReference type="ARBA" id="ARBA00004635"/>
    </source>
</evidence>
<keyword evidence="5" id="KW-0472">Membrane</keyword>
<keyword evidence="4" id="KW-0732">Signal</keyword>
<dbReference type="InterPro" id="IPR046953">
    <property type="entry name" value="Spore_GerAC-like_C"/>
</dbReference>
<evidence type="ECO:0000256" key="5">
    <source>
        <dbReference type="ARBA" id="ARBA00023136"/>
    </source>
</evidence>
<dbReference type="Gene3D" id="3.30.300.210">
    <property type="entry name" value="Nutrient germinant receptor protein C, domain 3"/>
    <property type="match status" value="1"/>
</dbReference>
<dbReference type="InterPro" id="IPR008844">
    <property type="entry name" value="Spore_GerAC-like"/>
</dbReference>
<comment type="similarity">
    <text evidence="2">Belongs to the GerABKC lipoprotein family.</text>
</comment>
<comment type="caution">
    <text evidence="10">The sequence shown here is derived from an EMBL/GenBank/DDBJ whole genome shotgun (WGS) entry which is preliminary data.</text>
</comment>
<keyword evidence="11" id="KW-1185">Reference proteome</keyword>
<reference evidence="10" key="1">
    <citation type="submission" date="2022-12" db="EMBL/GenBank/DDBJ databases">
        <authorList>
            <person name="Wang J."/>
        </authorList>
    </citation>
    <scope>NUCLEOTIDE SEQUENCE</scope>
    <source>
        <strain evidence="10">HY-42-06</strain>
    </source>
</reference>
<dbReference type="EMBL" id="JAPQES010000001">
    <property type="protein sequence ID" value="MCY6369877.1"/>
    <property type="molecule type" value="Genomic_DNA"/>
</dbReference>
<dbReference type="NCBIfam" id="TIGR02887">
    <property type="entry name" value="spore_ger_x_C"/>
    <property type="match status" value="1"/>
</dbReference>
<evidence type="ECO:0000313" key="10">
    <source>
        <dbReference type="EMBL" id="MCY6369877.1"/>
    </source>
</evidence>
<dbReference type="RefSeq" id="WP_268048272.1">
    <property type="nucleotide sequence ID" value="NZ_JAPQES010000001.1"/>
</dbReference>
<dbReference type="Pfam" id="PF25198">
    <property type="entry name" value="Spore_GerAC_N"/>
    <property type="match status" value="1"/>
</dbReference>
<dbReference type="Proteomes" id="UP001079657">
    <property type="component" value="Unassembled WGS sequence"/>
</dbReference>
<evidence type="ECO:0000259" key="8">
    <source>
        <dbReference type="Pfam" id="PF05504"/>
    </source>
</evidence>
<sequence>MIKKLFSIIGIFILLVNFTGCWDYRDINKKNILLAVGLDYTDKKYRFVIETAQIRVLQKEAVGQKELTKLTLAEGKTYAEARRELEHRNAFPVFLGTVRVIIFDKDAAEKGIEDYINRIKKIQGYRKTTLVVVSKQKTDKILSVKPNNDVTAAFMVNNIVENVDKVGYDISKSTGDILSDIAMKKIGYVLPYIEVKEGVLHYAGAAVMKDSKMIGMLDADDKAFRGLSYILAEHPKAINVVSHPEDEKDLLYFDTKAKKSIKTDYKDGKIIIDVNLKASSKIKFQYYVKPPITDKVKFELEQAISDDIKNEIEIAIKRSQDEFKIDIMNFAKYFRAQNPKIYKKIDWIKEYPLAQINVKVDTKINNLGTTDSKAKGVFEGE</sequence>
<accession>A0ABT4CLF4</accession>
<evidence type="ECO:0000256" key="2">
    <source>
        <dbReference type="ARBA" id="ARBA00007886"/>
    </source>
</evidence>
<evidence type="ECO:0000256" key="6">
    <source>
        <dbReference type="ARBA" id="ARBA00023139"/>
    </source>
</evidence>
<dbReference type="InterPro" id="IPR038501">
    <property type="entry name" value="Spore_GerAC_C_sf"/>
</dbReference>
<dbReference type="InterPro" id="IPR057336">
    <property type="entry name" value="GerAC_N"/>
</dbReference>
<gene>
    <name evidence="10" type="ORF">OXH55_04465</name>
</gene>
<evidence type="ECO:0000256" key="3">
    <source>
        <dbReference type="ARBA" id="ARBA00022544"/>
    </source>
</evidence>
<feature type="domain" description="Spore germination protein N-terminal" evidence="9">
    <location>
        <begin position="23"/>
        <end position="195"/>
    </location>
</feature>
<keyword evidence="6" id="KW-0564">Palmitate</keyword>
<keyword evidence="7" id="KW-0449">Lipoprotein</keyword>
<comment type="subcellular location">
    <subcellularLocation>
        <location evidence="1">Membrane</location>
        <topology evidence="1">Lipid-anchor</topology>
    </subcellularLocation>
</comment>
<protein>
    <submittedName>
        <fullName evidence="10">Ger(X)C family spore germination protein</fullName>
    </submittedName>
</protein>
<dbReference type="PANTHER" id="PTHR35789">
    <property type="entry name" value="SPORE GERMINATION PROTEIN B3"/>
    <property type="match status" value="1"/>
</dbReference>
<evidence type="ECO:0000313" key="11">
    <source>
        <dbReference type="Proteomes" id="UP001079657"/>
    </source>
</evidence>
<dbReference type="Pfam" id="PF05504">
    <property type="entry name" value="Spore_GerAC"/>
    <property type="match status" value="1"/>
</dbReference>